<dbReference type="GeneID" id="41978317"/>
<proteinExistence type="predicted"/>
<dbReference type="AlphaFoldDB" id="A0A507AJU5"/>
<dbReference type="Proteomes" id="UP000319257">
    <property type="component" value="Unassembled WGS sequence"/>
</dbReference>
<gene>
    <name evidence="3" type="ORF">E0L32_010870</name>
</gene>
<dbReference type="PANTHER" id="PTHR43662">
    <property type="match status" value="1"/>
</dbReference>
<comment type="caution">
    <text evidence="3">The sequence shown here is derived from an EMBL/GenBank/DDBJ whole genome shotgun (WGS) entry which is preliminary data.</text>
</comment>
<dbReference type="RefSeq" id="XP_030988878.1">
    <property type="nucleotide sequence ID" value="XM_031133535.1"/>
</dbReference>
<dbReference type="InterPro" id="IPR018535">
    <property type="entry name" value="DUF1996"/>
</dbReference>
<keyword evidence="4" id="KW-1185">Reference proteome</keyword>
<dbReference type="OrthoDB" id="74764at2759"/>
<evidence type="ECO:0000259" key="2">
    <source>
        <dbReference type="Pfam" id="PF09362"/>
    </source>
</evidence>
<sequence length="353" mass="37986">MYWKLLALAAAAYAAPQGFGGGGRGGFSLLRFGCSQIVIERLDPLVNPGLNPSPHIHQIVGGNAFNASMPSSDISDLATCTTCSFADDFSNYWTANMYFKARNGSFHRVPQIPNRLLDGSKGGVTVYYTSPGAGKVTAFKPGFRMLFGDSMQREKKGSGMKTQSCFRCYTGPNFKGDNLSPCFDPKLDTETFPPGPCLGGIRSNIHFPTCWDGKNLDSPNHKDHVAYPKSGPASFATSGDCPDTHPVKIPQVMLEIVWDTTQFNDKSMWPEDGSQPFMLSTGDTTGYGQHADYVFGWKGDALQKAMDGGCFGPTCAGLKTQAFTAANKCQVPLSVAENYDGWLEKLPGDGSGA</sequence>
<accession>A0A507AJU5</accession>
<dbReference type="Pfam" id="PF09362">
    <property type="entry name" value="DUF1996"/>
    <property type="match status" value="1"/>
</dbReference>
<evidence type="ECO:0000313" key="3">
    <source>
        <dbReference type="EMBL" id="TPX07167.1"/>
    </source>
</evidence>
<dbReference type="PANTHER" id="PTHR43662:SF6">
    <property type="entry name" value="DUF1996 DOMAIN-CONTAINING PROTEIN"/>
    <property type="match status" value="1"/>
</dbReference>
<reference evidence="3 4" key="1">
    <citation type="submission" date="2019-06" db="EMBL/GenBank/DDBJ databases">
        <title>Draft genome sequence of the filamentous fungus Phialemoniopsis curvata isolated from diesel fuel.</title>
        <authorList>
            <person name="Varaljay V.A."/>
            <person name="Lyon W.J."/>
            <person name="Crouch A.L."/>
            <person name="Drake C.E."/>
            <person name="Hollomon J.M."/>
            <person name="Nadeau L.J."/>
            <person name="Nunn H.S."/>
            <person name="Stevenson B.S."/>
            <person name="Bojanowski C.L."/>
            <person name="Crookes-Goodson W.J."/>
        </authorList>
    </citation>
    <scope>NUCLEOTIDE SEQUENCE [LARGE SCALE GENOMIC DNA]</scope>
    <source>
        <strain evidence="3 4">D216</strain>
    </source>
</reference>
<feature type="chain" id="PRO_5021394673" description="DUF1996 domain-containing protein" evidence="1">
    <location>
        <begin position="21"/>
        <end position="353"/>
    </location>
</feature>
<dbReference type="InParanoid" id="A0A507AJU5"/>
<feature type="signal peptide" evidence="1">
    <location>
        <begin position="1"/>
        <end position="20"/>
    </location>
</feature>
<dbReference type="EMBL" id="SKBQ01000093">
    <property type="protein sequence ID" value="TPX07167.1"/>
    <property type="molecule type" value="Genomic_DNA"/>
</dbReference>
<name>A0A507AJU5_9PEZI</name>
<feature type="domain" description="DUF1996" evidence="2">
    <location>
        <begin position="43"/>
        <end position="297"/>
    </location>
</feature>
<keyword evidence="1" id="KW-0732">Signal</keyword>
<organism evidence="3 4">
    <name type="scientific">Thyridium curvatum</name>
    <dbReference type="NCBI Taxonomy" id="1093900"/>
    <lineage>
        <taxon>Eukaryota</taxon>
        <taxon>Fungi</taxon>
        <taxon>Dikarya</taxon>
        <taxon>Ascomycota</taxon>
        <taxon>Pezizomycotina</taxon>
        <taxon>Sordariomycetes</taxon>
        <taxon>Sordariomycetidae</taxon>
        <taxon>Thyridiales</taxon>
        <taxon>Thyridiaceae</taxon>
        <taxon>Thyridium</taxon>
    </lineage>
</organism>
<protein>
    <recommendedName>
        <fullName evidence="2">DUF1996 domain-containing protein</fullName>
    </recommendedName>
</protein>
<dbReference type="STRING" id="1093900.A0A507AJU5"/>
<evidence type="ECO:0000313" key="4">
    <source>
        <dbReference type="Proteomes" id="UP000319257"/>
    </source>
</evidence>
<evidence type="ECO:0000256" key="1">
    <source>
        <dbReference type="SAM" id="SignalP"/>
    </source>
</evidence>